<dbReference type="Gene3D" id="3.40.630.30">
    <property type="match status" value="1"/>
</dbReference>
<comment type="caution">
    <text evidence="1">The sequence shown here is derived from an EMBL/GenBank/DDBJ whole genome shotgun (WGS) entry which is preliminary data.</text>
</comment>
<dbReference type="RefSeq" id="WP_273927419.1">
    <property type="nucleotide sequence ID" value="NZ_JAQSIO010000004.1"/>
</dbReference>
<reference evidence="1 2" key="1">
    <citation type="submission" date="2023-02" db="EMBL/GenBank/DDBJ databases">
        <title>Bacterial whole genome sequence for Curvibacter sp. HBC28.</title>
        <authorList>
            <person name="Le V."/>
            <person name="Ko S.-R."/>
            <person name="Ahn C.-Y."/>
            <person name="Oh H.-M."/>
        </authorList>
    </citation>
    <scope>NUCLEOTIDE SEQUENCE [LARGE SCALE GENOMIC DNA]</scope>
    <source>
        <strain evidence="1 2">HBC28</strain>
    </source>
</reference>
<evidence type="ECO:0000313" key="2">
    <source>
        <dbReference type="Proteomes" id="UP001528672"/>
    </source>
</evidence>
<keyword evidence="2" id="KW-1185">Reference proteome</keyword>
<dbReference type="InterPro" id="IPR016181">
    <property type="entry name" value="Acyl_CoA_acyltransferase"/>
</dbReference>
<protein>
    <recommendedName>
        <fullName evidence="3">Long-chain N-acyl amino acid synthase</fullName>
    </recommendedName>
</protein>
<dbReference type="SUPFAM" id="SSF55729">
    <property type="entry name" value="Acyl-CoA N-acyltransferases (Nat)"/>
    <property type="match status" value="1"/>
</dbReference>
<dbReference type="EMBL" id="JAQSIO010000004">
    <property type="protein sequence ID" value="MDD0815733.1"/>
    <property type="molecule type" value="Genomic_DNA"/>
</dbReference>
<organism evidence="1 2">
    <name type="scientific">Curvibacter microcysteis</name>
    <dbReference type="NCBI Taxonomy" id="3026419"/>
    <lineage>
        <taxon>Bacteria</taxon>
        <taxon>Pseudomonadati</taxon>
        <taxon>Pseudomonadota</taxon>
        <taxon>Betaproteobacteria</taxon>
        <taxon>Burkholderiales</taxon>
        <taxon>Comamonadaceae</taxon>
        <taxon>Curvibacter</taxon>
    </lineage>
</organism>
<evidence type="ECO:0000313" key="1">
    <source>
        <dbReference type="EMBL" id="MDD0815733.1"/>
    </source>
</evidence>
<gene>
    <name evidence="1" type="ORF">PSQ39_13935</name>
</gene>
<proteinExistence type="predicted"/>
<sequence length="268" mass="29782">MAAVLTPFLESDIHLSPPRAGQAVRPSSSVVSLVEERLPFTVRVVSNEQQLAKAVSIRHAAYARHLPDFAESLKRPERSDFSDDSVILLAESRLDGSPLGTMRIQTNRHEPLPLEQSVDLPGWLQNGGVLAEAVRLGVTEGVQGLLVKTVLFKAFFQFCERFGIDWMVIAGRSPLDRQYRRLMFRDVYPDLGPVPLRHAGNIPHRVMCFEVGTARTLPNAEQHSFYDFLFRTHHPDIELEAPALQTISAFMPIPVAGAVGRTSATPLQ</sequence>
<accession>A0ABT5MGP1</accession>
<name>A0ABT5MGP1_9BURK</name>
<dbReference type="Proteomes" id="UP001528672">
    <property type="component" value="Unassembled WGS sequence"/>
</dbReference>
<evidence type="ECO:0008006" key="3">
    <source>
        <dbReference type="Google" id="ProtNLM"/>
    </source>
</evidence>